<reference evidence="16 17" key="1">
    <citation type="submission" date="2018-08" db="EMBL/GenBank/DDBJ databases">
        <title>A genome reference for cultivated species of the human gut microbiota.</title>
        <authorList>
            <person name="Zou Y."/>
            <person name="Xue W."/>
            <person name="Luo G."/>
        </authorList>
    </citation>
    <scope>NUCLEOTIDE SEQUENCE [LARGE SCALE GENOMIC DNA]</scope>
    <source>
        <strain evidence="15 18">AM23-23</strain>
        <strain evidence="14 16">OM08-14</strain>
        <strain evidence="13 17">TF10-3AC</strain>
    </source>
</reference>
<dbReference type="SUPFAM" id="SSF56935">
    <property type="entry name" value="Porins"/>
    <property type="match status" value="1"/>
</dbReference>
<accession>A0A3E4MRP0</accession>
<dbReference type="InterPro" id="IPR023996">
    <property type="entry name" value="TonB-dep_OMP_SusC/RagA"/>
</dbReference>
<evidence type="ECO:0000256" key="1">
    <source>
        <dbReference type="ARBA" id="ARBA00004571"/>
    </source>
</evidence>
<dbReference type="InterPro" id="IPR012910">
    <property type="entry name" value="Plug_dom"/>
</dbReference>
<dbReference type="InterPro" id="IPR039426">
    <property type="entry name" value="TonB-dep_rcpt-like"/>
</dbReference>
<evidence type="ECO:0000256" key="5">
    <source>
        <dbReference type="ARBA" id="ARBA00023077"/>
    </source>
</evidence>
<dbReference type="InterPro" id="IPR036942">
    <property type="entry name" value="Beta-barrel_TonB_sf"/>
</dbReference>
<dbReference type="EMBL" id="QSQT01000033">
    <property type="protein sequence ID" value="RGK52204.1"/>
    <property type="molecule type" value="Genomic_DNA"/>
</dbReference>
<evidence type="ECO:0000313" key="17">
    <source>
        <dbReference type="Proteomes" id="UP000260862"/>
    </source>
</evidence>
<dbReference type="Pfam" id="PF00593">
    <property type="entry name" value="TonB_dep_Rec_b-barrel"/>
    <property type="match status" value="1"/>
</dbReference>
<keyword evidence="5 9" id="KW-0798">TonB box</keyword>
<keyword evidence="13" id="KW-0675">Receptor</keyword>
<dbReference type="SUPFAM" id="SSF49464">
    <property type="entry name" value="Carboxypeptidase regulatory domain-like"/>
    <property type="match status" value="1"/>
</dbReference>
<keyword evidence="17" id="KW-1185">Reference proteome</keyword>
<evidence type="ECO:0000259" key="12">
    <source>
        <dbReference type="Pfam" id="PF07715"/>
    </source>
</evidence>
<dbReference type="EMBL" id="QRHQ01000002">
    <property type="protein sequence ID" value="RHF93037.1"/>
    <property type="molecule type" value="Genomic_DNA"/>
</dbReference>
<organism evidence="13 17">
    <name type="scientific">Phocaeicola plebeius</name>
    <dbReference type="NCBI Taxonomy" id="310297"/>
    <lineage>
        <taxon>Bacteria</taxon>
        <taxon>Pseudomonadati</taxon>
        <taxon>Bacteroidota</taxon>
        <taxon>Bacteroidia</taxon>
        <taxon>Bacteroidales</taxon>
        <taxon>Bacteroidaceae</taxon>
        <taxon>Phocaeicola</taxon>
    </lineage>
</organism>
<evidence type="ECO:0000259" key="11">
    <source>
        <dbReference type="Pfam" id="PF00593"/>
    </source>
</evidence>
<dbReference type="Proteomes" id="UP000283485">
    <property type="component" value="Unassembled WGS sequence"/>
</dbReference>
<dbReference type="EMBL" id="QSTF01000013">
    <property type="protein sequence ID" value="RGM40717.1"/>
    <property type="molecule type" value="Genomic_DNA"/>
</dbReference>
<protein>
    <submittedName>
        <fullName evidence="13">TonB-dependent receptor</fullName>
    </submittedName>
</protein>
<keyword evidence="3 8" id="KW-1134">Transmembrane beta strand</keyword>
<feature type="domain" description="TonB-dependent receptor plug" evidence="12">
    <location>
        <begin position="134"/>
        <end position="231"/>
    </location>
</feature>
<evidence type="ECO:0000313" key="16">
    <source>
        <dbReference type="Proteomes" id="UP000260780"/>
    </source>
</evidence>
<dbReference type="AlphaFoldDB" id="A0A3E4MRP0"/>
<name>A0A3E4MRP0_9BACT</name>
<evidence type="ECO:0000313" key="13">
    <source>
        <dbReference type="EMBL" id="RGK52204.1"/>
    </source>
</evidence>
<evidence type="ECO:0000256" key="7">
    <source>
        <dbReference type="ARBA" id="ARBA00023237"/>
    </source>
</evidence>
<dbReference type="FunFam" id="2.60.40.1120:FF:000003">
    <property type="entry name" value="Outer membrane protein Omp121"/>
    <property type="match status" value="1"/>
</dbReference>
<evidence type="ECO:0000256" key="9">
    <source>
        <dbReference type="RuleBase" id="RU003357"/>
    </source>
</evidence>
<evidence type="ECO:0000313" key="14">
    <source>
        <dbReference type="EMBL" id="RGM40717.1"/>
    </source>
</evidence>
<evidence type="ECO:0000256" key="3">
    <source>
        <dbReference type="ARBA" id="ARBA00022452"/>
    </source>
</evidence>
<evidence type="ECO:0000313" key="15">
    <source>
        <dbReference type="EMBL" id="RHF93037.1"/>
    </source>
</evidence>
<keyword evidence="10" id="KW-1133">Transmembrane helix</keyword>
<dbReference type="Proteomes" id="UP000260780">
    <property type="component" value="Unassembled WGS sequence"/>
</dbReference>
<feature type="transmembrane region" description="Helical" evidence="10">
    <location>
        <begin position="21"/>
        <end position="40"/>
    </location>
</feature>
<sequence length="1062" mass="116772">MTIHINISLTIKHTNMMKNLFRLRLIWLFMLFCMIPLWALSQNITVKGIVKDGAGESVIGASVLQKGTTNGTITDFEGGFTLNLPSNSVIVVSFVGYKTQEIAVAGKTDLTVTLTEDTQLLDNVVVVGYGTQKKEDLTSAIATLSPKEVLKSPGGITDALQGSTAGVNVSGGKIRIRGTSSITGSTDPLWVVDGIIDASGNIPNDNEIESIQVLKDAASCAIYGVRGANGVIVVTTKKGAEGKPKVSFNAYAGFGSNTSKVDMLNPYDYAVYVNELYYNSSDATAIANGTWNKTVPTGVATPSNPLGSTDWWDEYFCNTNYQKYDLSVSGGSKYASYRIGATHADNDDQMHTEDVKADNIYANVQGTVGRFTYGGRIFANYSRTNGFTGASLMNTLQTPSNLPVYNEDGSFFLTGNNGRDGNDLVNQIWFLRNEKIRNRSISALGSIFGEIKIFDWLKYRLTYTYSFARNNDATLIPEYDLGTANGKQAYNSQSTTKGGSGHEIIENLLTFDKTFNDVHNLSGVVGMVSEKFDGWSTGVSGRSNEYSDFGPESRYPDSQNVTSSQYNEAYFSYLARVMYSYNSKYMITANFRADESSKFKKGNRWGYFPSFSVGWRISEESWMKDATSSWLNNLKIRATLGWIGSANAVGRYDYQSVVETDNRYYTFGPGQINPEGSSSNASAPLIENFANPDLSWETTRDAGVGFDLDMFNNKFSLVFDYYNRKTTDMLLAVQLPKSTGNINTMYSNVGSMKNWGIELSATYREQIGDVKLTISPNFSLYRNEVTSLGDNASLAGGACSTGNVTMTVVGQPVAQFWGYKTDGLFRTDEEAANYVNSKGERLQPSAAAGDLKYVDVNGDGQITDDDKTFIGSSLPNCSFGLNITAEYKGFDFSMLWQGDFGNQIYNNWKTELMGGYAAKNQMADMNNRFRAEDVTFTTAGGETITLPANVNTNVPRAVLNDPNGNHTMASDYFIENGSYFRCNRITLGYTFDKALISKAHIESLRLYLGVKNPFTITGYSMFDPQVPNNGSTLNRGVDGAYYYSGDTYWANREFFAGLQLTF</sequence>
<keyword evidence="4 8" id="KW-0812">Transmembrane</keyword>
<dbReference type="InterPro" id="IPR000531">
    <property type="entry name" value="Beta-barrel_TonB"/>
</dbReference>
<feature type="domain" description="TonB-dependent receptor-like beta-barrel" evidence="11">
    <location>
        <begin position="454"/>
        <end position="790"/>
    </location>
</feature>
<dbReference type="Gene3D" id="2.60.40.1120">
    <property type="entry name" value="Carboxypeptidase-like, regulatory domain"/>
    <property type="match status" value="1"/>
</dbReference>
<comment type="similarity">
    <text evidence="8 9">Belongs to the TonB-dependent receptor family.</text>
</comment>
<dbReference type="Proteomes" id="UP000260862">
    <property type="component" value="Unassembled WGS sequence"/>
</dbReference>
<dbReference type="PROSITE" id="PS52016">
    <property type="entry name" value="TONB_DEPENDENT_REC_3"/>
    <property type="match status" value="1"/>
</dbReference>
<evidence type="ECO:0000256" key="4">
    <source>
        <dbReference type="ARBA" id="ARBA00022692"/>
    </source>
</evidence>
<dbReference type="Gene3D" id="2.170.130.10">
    <property type="entry name" value="TonB-dependent receptor, plug domain"/>
    <property type="match status" value="1"/>
</dbReference>
<keyword evidence="7 8" id="KW-0998">Cell outer membrane</keyword>
<keyword evidence="6 8" id="KW-0472">Membrane</keyword>
<gene>
    <name evidence="15" type="ORF">DW653_02410</name>
    <name evidence="14" type="ORF">DXC17_07145</name>
    <name evidence="13" type="ORF">DXD04_14005</name>
</gene>
<evidence type="ECO:0000256" key="6">
    <source>
        <dbReference type="ARBA" id="ARBA00023136"/>
    </source>
</evidence>
<proteinExistence type="inferred from homology"/>
<dbReference type="NCBIfam" id="TIGR04056">
    <property type="entry name" value="OMP_RagA_SusC"/>
    <property type="match status" value="1"/>
</dbReference>
<dbReference type="InterPro" id="IPR037066">
    <property type="entry name" value="Plug_dom_sf"/>
</dbReference>
<evidence type="ECO:0000256" key="8">
    <source>
        <dbReference type="PROSITE-ProRule" id="PRU01360"/>
    </source>
</evidence>
<keyword evidence="2 8" id="KW-0813">Transport</keyword>
<dbReference type="InterPro" id="IPR023997">
    <property type="entry name" value="TonB-dep_OMP_SusC/RagA_CS"/>
</dbReference>
<dbReference type="GO" id="GO:0009279">
    <property type="term" value="C:cell outer membrane"/>
    <property type="evidence" value="ECO:0007669"/>
    <property type="project" value="UniProtKB-SubCell"/>
</dbReference>
<dbReference type="Gene3D" id="2.40.170.20">
    <property type="entry name" value="TonB-dependent receptor, beta-barrel domain"/>
    <property type="match status" value="1"/>
</dbReference>
<dbReference type="STRING" id="310297.BHV76_02705"/>
<evidence type="ECO:0000256" key="10">
    <source>
        <dbReference type="SAM" id="Phobius"/>
    </source>
</evidence>
<dbReference type="Pfam" id="PF07715">
    <property type="entry name" value="Plug"/>
    <property type="match status" value="1"/>
</dbReference>
<comment type="caution">
    <text evidence="13">The sequence shown here is derived from an EMBL/GenBank/DDBJ whole genome shotgun (WGS) entry which is preliminary data.</text>
</comment>
<evidence type="ECO:0000313" key="18">
    <source>
        <dbReference type="Proteomes" id="UP000283485"/>
    </source>
</evidence>
<evidence type="ECO:0000256" key="2">
    <source>
        <dbReference type="ARBA" id="ARBA00022448"/>
    </source>
</evidence>
<dbReference type="Pfam" id="PF13715">
    <property type="entry name" value="CarbopepD_reg_2"/>
    <property type="match status" value="1"/>
</dbReference>
<dbReference type="InterPro" id="IPR008969">
    <property type="entry name" value="CarboxyPept-like_regulatory"/>
</dbReference>
<dbReference type="NCBIfam" id="TIGR04057">
    <property type="entry name" value="SusC_RagA_signa"/>
    <property type="match status" value="1"/>
</dbReference>
<comment type="subcellular location">
    <subcellularLocation>
        <location evidence="1 8">Cell outer membrane</location>
        <topology evidence="1 8">Multi-pass membrane protein</topology>
    </subcellularLocation>
</comment>